<evidence type="ECO:0000313" key="2">
    <source>
        <dbReference type="EMBL" id="EGX91778.1"/>
    </source>
</evidence>
<feature type="region of interest" description="Disordered" evidence="1">
    <location>
        <begin position="70"/>
        <end position="90"/>
    </location>
</feature>
<accession>G3JHS2</accession>
<sequence>MFRLSPLGLKLLPNELAPMRRGCWSNKDYSTQTRASTWQLVSMSFESMSVIQIITTRITRLSAQVSSKHLANTARRQLPSGPKKKQRHLHEARQYPVVIEYSMPSLYIQSRQVDICEALMVIHDWVSITGKGSRSRTTEDDEVSEQST</sequence>
<dbReference type="HOGENOM" id="CLU_1758715_0_0_1"/>
<dbReference type="RefSeq" id="XP_006671142.1">
    <property type="nucleotide sequence ID" value="XM_006671079.1"/>
</dbReference>
<dbReference type="InParanoid" id="G3JHS2"/>
<dbReference type="Proteomes" id="UP000001610">
    <property type="component" value="Unassembled WGS sequence"/>
</dbReference>
<dbReference type="GeneID" id="18167953"/>
<name>G3JHS2_CORMM</name>
<protein>
    <submittedName>
        <fullName evidence="2">Uncharacterized protein</fullName>
    </submittedName>
</protein>
<organism evidence="2 3">
    <name type="scientific">Cordyceps militaris (strain CM01)</name>
    <name type="common">Caterpillar fungus</name>
    <dbReference type="NCBI Taxonomy" id="983644"/>
    <lineage>
        <taxon>Eukaryota</taxon>
        <taxon>Fungi</taxon>
        <taxon>Dikarya</taxon>
        <taxon>Ascomycota</taxon>
        <taxon>Pezizomycotina</taxon>
        <taxon>Sordariomycetes</taxon>
        <taxon>Hypocreomycetidae</taxon>
        <taxon>Hypocreales</taxon>
        <taxon>Cordycipitaceae</taxon>
        <taxon>Cordyceps</taxon>
    </lineage>
</organism>
<dbReference type="KEGG" id="cmt:CCM_05935"/>
<dbReference type="VEuPathDB" id="FungiDB:CCM_05935"/>
<evidence type="ECO:0000256" key="1">
    <source>
        <dbReference type="SAM" id="MobiDB-lite"/>
    </source>
</evidence>
<keyword evidence="3" id="KW-1185">Reference proteome</keyword>
<reference evidence="2 3" key="1">
    <citation type="journal article" date="2011" name="Genome Biol.">
        <title>Genome sequence of the insect pathogenic fungus Cordyceps militaris, a valued traditional Chinese medicine.</title>
        <authorList>
            <person name="Zheng P."/>
            <person name="Xia Y."/>
            <person name="Xiao G."/>
            <person name="Xiong C."/>
            <person name="Hu X."/>
            <person name="Zhang S."/>
            <person name="Zheng H."/>
            <person name="Huang Y."/>
            <person name="Zhou Y."/>
            <person name="Wang S."/>
            <person name="Zhao G.P."/>
            <person name="Liu X."/>
            <person name="St Leger R.J."/>
            <person name="Wang C."/>
        </authorList>
    </citation>
    <scope>NUCLEOTIDE SEQUENCE [LARGE SCALE GENOMIC DNA]</scope>
    <source>
        <strain evidence="2 3">CM01</strain>
    </source>
</reference>
<dbReference type="AlphaFoldDB" id="G3JHS2"/>
<proteinExistence type="predicted"/>
<evidence type="ECO:0000313" key="3">
    <source>
        <dbReference type="Proteomes" id="UP000001610"/>
    </source>
</evidence>
<dbReference type="EMBL" id="JH126402">
    <property type="protein sequence ID" value="EGX91778.1"/>
    <property type="molecule type" value="Genomic_DNA"/>
</dbReference>
<gene>
    <name evidence="2" type="ORF">CCM_05935</name>
</gene>